<keyword evidence="2" id="KW-1185">Reference proteome</keyword>
<dbReference type="PROSITE" id="PS50943">
    <property type="entry name" value="HTH_CROC1"/>
    <property type="match status" value="1"/>
</dbReference>
<reference evidence="1 2" key="1">
    <citation type="submission" date="2019-10" db="EMBL/GenBank/DDBJ databases">
        <title>Nonomuraea sp. nov., isolated from Phyllanthus amarus.</title>
        <authorList>
            <person name="Klykleung N."/>
            <person name="Tanasupawat S."/>
        </authorList>
    </citation>
    <scope>NUCLEOTIDE SEQUENCE [LARGE SCALE GENOMIC DNA]</scope>
    <source>
        <strain evidence="1 2">PA1-10</strain>
    </source>
</reference>
<dbReference type="Gene3D" id="1.10.260.40">
    <property type="entry name" value="lambda repressor-like DNA-binding domains"/>
    <property type="match status" value="1"/>
</dbReference>
<dbReference type="Pfam" id="PF13560">
    <property type="entry name" value="HTH_31"/>
    <property type="match status" value="1"/>
</dbReference>
<protein>
    <submittedName>
        <fullName evidence="1">Helix-turn-helix domain-containing protein</fullName>
    </submittedName>
</protein>
<dbReference type="Proteomes" id="UP000312512">
    <property type="component" value="Unassembled WGS sequence"/>
</dbReference>
<dbReference type="InterPro" id="IPR010982">
    <property type="entry name" value="Lambda_DNA-bd_dom_sf"/>
</dbReference>
<gene>
    <name evidence="1" type="ORF">FH608_046465</name>
</gene>
<dbReference type="SUPFAM" id="SSF47413">
    <property type="entry name" value="lambda repressor-like DNA-binding domains"/>
    <property type="match status" value="1"/>
</dbReference>
<dbReference type="GO" id="GO:0003677">
    <property type="term" value="F:DNA binding"/>
    <property type="evidence" value="ECO:0007669"/>
    <property type="project" value="InterPro"/>
</dbReference>
<dbReference type="EMBL" id="VDLX02000028">
    <property type="protein sequence ID" value="KAB8186937.1"/>
    <property type="molecule type" value="Genomic_DNA"/>
</dbReference>
<dbReference type="CDD" id="cd00093">
    <property type="entry name" value="HTH_XRE"/>
    <property type="match status" value="1"/>
</dbReference>
<organism evidence="1 2">
    <name type="scientific">Nonomuraea phyllanthi</name>
    <dbReference type="NCBI Taxonomy" id="2219224"/>
    <lineage>
        <taxon>Bacteria</taxon>
        <taxon>Bacillati</taxon>
        <taxon>Actinomycetota</taxon>
        <taxon>Actinomycetes</taxon>
        <taxon>Streptosporangiales</taxon>
        <taxon>Streptosporangiaceae</taxon>
        <taxon>Nonomuraea</taxon>
    </lineage>
</organism>
<sequence>MRPEDVEHGTQRGYAWHRRRGEHACGPCMEAHGRDLANRRARRAEASPLGRSLTQARQRAGLSEAELAEQLGWSSPYSVGWVENGSRRVSLQALEEWAAALGCRIELIPGEVLEESAA</sequence>
<dbReference type="SMART" id="SM00530">
    <property type="entry name" value="HTH_XRE"/>
    <property type="match status" value="1"/>
</dbReference>
<dbReference type="AlphaFoldDB" id="A0A5C4V6F6"/>
<dbReference type="RefSeq" id="WP_139637601.1">
    <property type="nucleotide sequence ID" value="NZ_VDLX02000028.1"/>
</dbReference>
<proteinExistence type="predicted"/>
<dbReference type="InterPro" id="IPR001387">
    <property type="entry name" value="Cro/C1-type_HTH"/>
</dbReference>
<dbReference type="OrthoDB" id="4323927at2"/>
<evidence type="ECO:0000313" key="1">
    <source>
        <dbReference type="EMBL" id="KAB8186937.1"/>
    </source>
</evidence>
<name>A0A5C4V6F6_9ACTN</name>
<comment type="caution">
    <text evidence="1">The sequence shown here is derived from an EMBL/GenBank/DDBJ whole genome shotgun (WGS) entry which is preliminary data.</text>
</comment>
<accession>A0A5C4V6F6</accession>
<evidence type="ECO:0000313" key="2">
    <source>
        <dbReference type="Proteomes" id="UP000312512"/>
    </source>
</evidence>